<evidence type="ECO:0000313" key="1">
    <source>
        <dbReference type="EMBL" id="DAD97219.1"/>
    </source>
</evidence>
<accession>A0A8S5NT48</accession>
<organism evidence="1">
    <name type="scientific">Siphoviridae sp. ctWsj12</name>
    <dbReference type="NCBI Taxonomy" id="2826363"/>
    <lineage>
        <taxon>Viruses</taxon>
        <taxon>Duplodnaviria</taxon>
        <taxon>Heunggongvirae</taxon>
        <taxon>Uroviricota</taxon>
        <taxon>Caudoviricetes</taxon>
    </lineage>
</organism>
<proteinExistence type="predicted"/>
<protein>
    <submittedName>
        <fullName evidence="1">Uncharacterized protein</fullName>
    </submittedName>
</protein>
<sequence length="37" mass="4492">MNVFLYKIKEKSQMIVHIREKSSKQNFRSVKQKVILL</sequence>
<dbReference type="EMBL" id="BK015233">
    <property type="protein sequence ID" value="DAD97219.1"/>
    <property type="molecule type" value="Genomic_DNA"/>
</dbReference>
<reference evidence="1" key="1">
    <citation type="journal article" date="2021" name="Proc. Natl. Acad. Sci. U.S.A.">
        <title>A Catalog of Tens of Thousands of Viruses from Human Metagenomes Reveals Hidden Associations with Chronic Diseases.</title>
        <authorList>
            <person name="Tisza M.J."/>
            <person name="Buck C.B."/>
        </authorList>
    </citation>
    <scope>NUCLEOTIDE SEQUENCE</scope>
    <source>
        <strain evidence="1">CtWsj12</strain>
    </source>
</reference>
<name>A0A8S5NT48_9CAUD</name>